<evidence type="ECO:0000313" key="3">
    <source>
        <dbReference type="Proteomes" id="UP000660675"/>
    </source>
</evidence>
<feature type="region of interest" description="Disordered" evidence="1">
    <location>
        <begin position="116"/>
        <end position="139"/>
    </location>
</feature>
<accession>A0ABQ2W520</accession>
<proteinExistence type="predicted"/>
<feature type="compositionally biased region" description="Basic and acidic residues" evidence="1">
    <location>
        <begin position="116"/>
        <end position="125"/>
    </location>
</feature>
<name>A0ABQ2W520_9ACTN</name>
<organism evidence="2 3">
    <name type="scientific">Streptomyces gelaticus</name>
    <dbReference type="NCBI Taxonomy" id="285446"/>
    <lineage>
        <taxon>Bacteria</taxon>
        <taxon>Bacillati</taxon>
        <taxon>Actinomycetota</taxon>
        <taxon>Actinomycetes</taxon>
        <taxon>Kitasatosporales</taxon>
        <taxon>Streptomycetaceae</taxon>
        <taxon>Streptomyces</taxon>
    </lineage>
</organism>
<protein>
    <submittedName>
        <fullName evidence="2">Uncharacterized protein</fullName>
    </submittedName>
</protein>
<comment type="caution">
    <text evidence="2">The sequence shown here is derived from an EMBL/GenBank/DDBJ whole genome shotgun (WGS) entry which is preliminary data.</text>
</comment>
<evidence type="ECO:0000256" key="1">
    <source>
        <dbReference type="SAM" id="MobiDB-lite"/>
    </source>
</evidence>
<sequence>MVIIRPAVPSETAKSDPIDVSRPMGRISVVTIEKMPSITETTASRPRKGVRGGEAVPSEGAVAAVVVMADAVLCSVTRGLFTPVHKRRWTVSGRFATSTSPAGVDVAFSPEDRIRRRAVAPERGSDSPSPRAAKALVNP</sequence>
<dbReference type="EMBL" id="BMTF01000022">
    <property type="protein sequence ID" value="GGV92701.1"/>
    <property type="molecule type" value="Genomic_DNA"/>
</dbReference>
<reference evidence="3" key="1">
    <citation type="journal article" date="2019" name="Int. J. Syst. Evol. Microbiol.">
        <title>The Global Catalogue of Microorganisms (GCM) 10K type strain sequencing project: providing services to taxonomists for standard genome sequencing and annotation.</title>
        <authorList>
            <consortium name="The Broad Institute Genomics Platform"/>
            <consortium name="The Broad Institute Genome Sequencing Center for Infectious Disease"/>
            <person name="Wu L."/>
            <person name="Ma J."/>
        </authorList>
    </citation>
    <scope>NUCLEOTIDE SEQUENCE [LARGE SCALE GENOMIC DNA]</scope>
    <source>
        <strain evidence="3">JCM 4376</strain>
    </source>
</reference>
<evidence type="ECO:0000313" key="2">
    <source>
        <dbReference type="EMBL" id="GGV92701.1"/>
    </source>
</evidence>
<keyword evidence="3" id="KW-1185">Reference proteome</keyword>
<dbReference type="Proteomes" id="UP000660675">
    <property type="component" value="Unassembled WGS sequence"/>
</dbReference>
<gene>
    <name evidence="2" type="ORF">GCM10015535_54260</name>
</gene>